<dbReference type="STRING" id="889453.SAMN03080601_00690"/>
<dbReference type="OrthoDB" id="9790776at2"/>
<dbReference type="PROSITE" id="PS51257">
    <property type="entry name" value="PROKAR_LIPOPROTEIN"/>
    <property type="match status" value="1"/>
</dbReference>
<evidence type="ECO:0000313" key="1">
    <source>
        <dbReference type="EMBL" id="SKB52241.1"/>
    </source>
</evidence>
<dbReference type="Proteomes" id="UP000191055">
    <property type="component" value="Unassembled WGS sequence"/>
</dbReference>
<name>A0A1T5BYM4_9BACT</name>
<dbReference type="InterPro" id="IPR007485">
    <property type="entry name" value="LPS_assembly_LptE"/>
</dbReference>
<gene>
    <name evidence="1" type="ORF">SAMN03080601_00690</name>
</gene>
<organism evidence="1 2">
    <name type="scientific">Alkalitalea saponilacus</name>
    <dbReference type="NCBI Taxonomy" id="889453"/>
    <lineage>
        <taxon>Bacteria</taxon>
        <taxon>Pseudomonadati</taxon>
        <taxon>Bacteroidota</taxon>
        <taxon>Bacteroidia</taxon>
        <taxon>Marinilabiliales</taxon>
        <taxon>Marinilabiliaceae</taxon>
        <taxon>Alkalitalea</taxon>
    </lineage>
</organism>
<dbReference type="AlphaFoldDB" id="A0A1T5BYM4"/>
<accession>A0A1T5BYM4</accession>
<dbReference type="GO" id="GO:0019867">
    <property type="term" value="C:outer membrane"/>
    <property type="evidence" value="ECO:0007669"/>
    <property type="project" value="InterPro"/>
</dbReference>
<dbReference type="RefSeq" id="WP_079556479.1">
    <property type="nucleotide sequence ID" value="NZ_CP021904.1"/>
</dbReference>
<reference evidence="1 2" key="1">
    <citation type="submission" date="2017-02" db="EMBL/GenBank/DDBJ databases">
        <authorList>
            <person name="Peterson S.W."/>
        </authorList>
    </citation>
    <scope>NUCLEOTIDE SEQUENCE [LARGE SCALE GENOMIC DNA]</scope>
    <source>
        <strain evidence="1 2">DSM 24412</strain>
    </source>
</reference>
<evidence type="ECO:0000313" key="2">
    <source>
        <dbReference type="Proteomes" id="UP000191055"/>
    </source>
</evidence>
<dbReference type="EMBL" id="FUYV01000002">
    <property type="protein sequence ID" value="SKB52241.1"/>
    <property type="molecule type" value="Genomic_DNA"/>
</dbReference>
<protein>
    <submittedName>
        <fullName evidence="1">Lipopolysaccharide-assembly</fullName>
    </submittedName>
</protein>
<proteinExistence type="predicted"/>
<keyword evidence="2" id="KW-1185">Reference proteome</keyword>
<dbReference type="Pfam" id="PF04390">
    <property type="entry name" value="LptE"/>
    <property type="match status" value="1"/>
</dbReference>
<dbReference type="KEGG" id="asx:CDL62_10505"/>
<sequence>MESGVKRLNWPVLVFAILLLMVAGSCSVRVTFRGSSVPDNVRTASVQFFENRAMNINPLLSQTFTEGMKDRITRESRLVIRDDMGDVDFSGEITGYDIRPMAIQANAVSAETRLTVTVRVRYRNFKSPQTNWESTFSAHQDFPSERSIHSIEEELVRDIVDQLTENIFNRAFSDW</sequence>
<dbReference type="GO" id="GO:0043165">
    <property type="term" value="P:Gram-negative-bacterium-type cell outer membrane assembly"/>
    <property type="evidence" value="ECO:0007669"/>
    <property type="project" value="InterPro"/>
</dbReference>